<dbReference type="InParanoid" id="A0A0R2FZS4"/>
<protein>
    <recommendedName>
        <fullName evidence="12">Ribonuclease 3</fullName>
        <ecNumber evidence="12">3.1.26.3</ecNumber>
    </recommendedName>
    <alternativeName>
        <fullName evidence="12">Ribonuclease III</fullName>
        <shortName evidence="12">RNase III</shortName>
    </alternativeName>
</protein>
<keyword evidence="4 12" id="KW-0507">mRNA processing</keyword>
<dbReference type="eggNOG" id="COG0571">
    <property type="taxonomic scope" value="Bacteria"/>
</dbReference>
<dbReference type="PANTHER" id="PTHR11207:SF0">
    <property type="entry name" value="RIBONUCLEASE 3"/>
    <property type="match status" value="1"/>
</dbReference>
<evidence type="ECO:0000259" key="13">
    <source>
        <dbReference type="PROSITE" id="PS50137"/>
    </source>
</evidence>
<organism evidence="15 16">
    <name type="scientific">Weissella halotolerans DSM 20190</name>
    <dbReference type="NCBI Taxonomy" id="1123500"/>
    <lineage>
        <taxon>Bacteria</taxon>
        <taxon>Bacillati</taxon>
        <taxon>Bacillota</taxon>
        <taxon>Bacilli</taxon>
        <taxon>Lactobacillales</taxon>
        <taxon>Lactobacillaceae</taxon>
        <taxon>Weissella</taxon>
    </lineage>
</organism>
<keyword evidence="3 12" id="KW-0698">rRNA processing</keyword>
<dbReference type="SMART" id="SM00535">
    <property type="entry name" value="RIBOc"/>
    <property type="match status" value="1"/>
</dbReference>
<comment type="function">
    <text evidence="12">Digests double-stranded RNA. Involved in the processing of primary rRNA transcript to yield the immediate precursors to the large and small rRNAs (23S and 16S). Processes some mRNAs, and tRNAs when they are encoded in the rRNA operon. Processes pre-crRNA and tracrRNA of type II CRISPR loci if present in the organism.</text>
</comment>
<comment type="cofactor">
    <cofactor evidence="12">
        <name>Mg(2+)</name>
        <dbReference type="ChEBI" id="CHEBI:18420"/>
    </cofactor>
</comment>
<dbReference type="Pfam" id="PF00035">
    <property type="entry name" value="dsrm"/>
    <property type="match status" value="1"/>
</dbReference>
<evidence type="ECO:0000256" key="3">
    <source>
        <dbReference type="ARBA" id="ARBA00022552"/>
    </source>
</evidence>
<dbReference type="GO" id="GO:0006364">
    <property type="term" value="P:rRNA processing"/>
    <property type="evidence" value="ECO:0007669"/>
    <property type="project" value="UniProtKB-UniRule"/>
</dbReference>
<dbReference type="HAMAP" id="MF_00104">
    <property type="entry name" value="RNase_III"/>
    <property type="match status" value="1"/>
</dbReference>
<dbReference type="GO" id="GO:0008033">
    <property type="term" value="P:tRNA processing"/>
    <property type="evidence" value="ECO:0007669"/>
    <property type="project" value="UniProtKB-KW"/>
</dbReference>
<dbReference type="CDD" id="cd00593">
    <property type="entry name" value="RIBOc"/>
    <property type="match status" value="1"/>
</dbReference>
<dbReference type="Gene3D" id="1.10.1520.10">
    <property type="entry name" value="Ribonuclease III domain"/>
    <property type="match status" value="1"/>
</dbReference>
<evidence type="ECO:0000256" key="1">
    <source>
        <dbReference type="ARBA" id="ARBA00000109"/>
    </source>
</evidence>
<evidence type="ECO:0000259" key="14">
    <source>
        <dbReference type="PROSITE" id="PS50142"/>
    </source>
</evidence>
<dbReference type="InterPro" id="IPR014720">
    <property type="entry name" value="dsRBD_dom"/>
</dbReference>
<dbReference type="RefSeq" id="WP_022791777.1">
    <property type="nucleotide sequence ID" value="NZ_ATUU01000003.1"/>
</dbReference>
<keyword evidence="12" id="KW-0963">Cytoplasm</keyword>
<dbReference type="PANTHER" id="PTHR11207">
    <property type="entry name" value="RIBONUCLEASE III"/>
    <property type="match status" value="1"/>
</dbReference>
<evidence type="ECO:0000313" key="15">
    <source>
        <dbReference type="EMBL" id="KRN31717.1"/>
    </source>
</evidence>
<dbReference type="InterPro" id="IPR036389">
    <property type="entry name" value="RNase_III_sf"/>
</dbReference>
<dbReference type="GO" id="GO:0005737">
    <property type="term" value="C:cytoplasm"/>
    <property type="evidence" value="ECO:0007669"/>
    <property type="project" value="UniProtKB-SubCell"/>
</dbReference>
<dbReference type="PROSITE" id="PS50137">
    <property type="entry name" value="DS_RBD"/>
    <property type="match status" value="1"/>
</dbReference>
<dbReference type="EMBL" id="JQAX01000003">
    <property type="protein sequence ID" value="KRN31717.1"/>
    <property type="molecule type" value="Genomic_DNA"/>
</dbReference>
<dbReference type="PROSITE" id="PS50142">
    <property type="entry name" value="RNASE_3_2"/>
    <property type="match status" value="1"/>
</dbReference>
<evidence type="ECO:0000256" key="9">
    <source>
        <dbReference type="ARBA" id="ARBA00022801"/>
    </source>
</evidence>
<feature type="binding site" evidence="12">
    <location>
        <position position="121"/>
    </location>
    <ligand>
        <name>Mg(2+)</name>
        <dbReference type="ChEBI" id="CHEBI:18420"/>
    </ligand>
</feature>
<dbReference type="GO" id="GO:0019843">
    <property type="term" value="F:rRNA binding"/>
    <property type="evidence" value="ECO:0007669"/>
    <property type="project" value="UniProtKB-KW"/>
</dbReference>
<dbReference type="AlphaFoldDB" id="A0A0R2FZS4"/>
<comment type="caution">
    <text evidence="15">The sequence shown here is derived from an EMBL/GenBank/DDBJ whole genome shotgun (WGS) entry which is preliminary data.</text>
</comment>
<dbReference type="FunFam" id="1.10.1520.10:FF:000001">
    <property type="entry name" value="Ribonuclease 3"/>
    <property type="match status" value="1"/>
</dbReference>
<accession>A0A0R2FZS4</accession>
<feature type="domain" description="RNase III" evidence="14">
    <location>
        <begin position="6"/>
        <end position="135"/>
    </location>
</feature>
<feature type="binding site" evidence="12">
    <location>
        <position position="124"/>
    </location>
    <ligand>
        <name>Mg(2+)</name>
        <dbReference type="ChEBI" id="CHEBI:18420"/>
    </ligand>
</feature>
<evidence type="ECO:0000256" key="4">
    <source>
        <dbReference type="ARBA" id="ARBA00022664"/>
    </source>
</evidence>
<keyword evidence="11 12" id="KW-0694">RNA-binding</keyword>
<proteinExistence type="inferred from homology"/>
<sequence>MFTELQKSLASRYQIHFNDVELLAEALTQANYINEHPDYQGHDYQRLEFLGDAVMQQSTAVYLFKRYPDWDEGQLTELRIAMVQTRSFAALSRELHLDQYILLGRGEELSGARQRDSLLEDIWEAFIGALYLDQGQTVVMDFLEKIMFAKIDEGFYDQFVDYKSKLQEWLQKSGAVTIQYVRLAEEPLANNDQLFVVEVMVNDQVLAKGSGKSTKAAEKEAAKKAYQHLMAKGHDN</sequence>
<dbReference type="GO" id="GO:0006397">
    <property type="term" value="P:mRNA processing"/>
    <property type="evidence" value="ECO:0007669"/>
    <property type="project" value="UniProtKB-UniRule"/>
</dbReference>
<dbReference type="PROSITE" id="PS00517">
    <property type="entry name" value="RNASE_3_1"/>
    <property type="match status" value="1"/>
</dbReference>
<evidence type="ECO:0000256" key="5">
    <source>
        <dbReference type="ARBA" id="ARBA00022722"/>
    </source>
</evidence>
<comment type="subcellular location">
    <subcellularLocation>
        <location evidence="12">Cytoplasm</location>
    </subcellularLocation>
</comment>
<dbReference type="FunCoup" id="A0A0R2FZS4">
    <property type="interactions" value="271"/>
</dbReference>
<dbReference type="GO" id="GO:0046872">
    <property type="term" value="F:metal ion binding"/>
    <property type="evidence" value="ECO:0007669"/>
    <property type="project" value="UniProtKB-KW"/>
</dbReference>
<dbReference type="GO" id="GO:0003725">
    <property type="term" value="F:double-stranded RNA binding"/>
    <property type="evidence" value="ECO:0007669"/>
    <property type="project" value="TreeGrafter"/>
</dbReference>
<dbReference type="Proteomes" id="UP000051296">
    <property type="component" value="Unassembled WGS sequence"/>
</dbReference>
<gene>
    <name evidence="12" type="primary">rnc</name>
    <name evidence="15" type="ORF">IV68_GL000973</name>
</gene>
<keyword evidence="9 12" id="KW-0378">Hydrolase</keyword>
<evidence type="ECO:0000256" key="7">
    <source>
        <dbReference type="ARBA" id="ARBA00022730"/>
    </source>
</evidence>
<comment type="subunit">
    <text evidence="12">Homodimer.</text>
</comment>
<dbReference type="CDD" id="cd10845">
    <property type="entry name" value="DSRM_RNAse_III_family"/>
    <property type="match status" value="1"/>
</dbReference>
<dbReference type="InterPro" id="IPR011907">
    <property type="entry name" value="RNase_III"/>
</dbReference>
<evidence type="ECO:0000256" key="10">
    <source>
        <dbReference type="ARBA" id="ARBA00022842"/>
    </source>
</evidence>
<dbReference type="Gene3D" id="3.30.160.20">
    <property type="match status" value="1"/>
</dbReference>
<evidence type="ECO:0000313" key="16">
    <source>
        <dbReference type="Proteomes" id="UP000051296"/>
    </source>
</evidence>
<keyword evidence="16" id="KW-1185">Reference proteome</keyword>
<feature type="active site" evidence="12">
    <location>
        <position position="124"/>
    </location>
</feature>
<feature type="binding site" evidence="12">
    <location>
        <position position="48"/>
    </location>
    <ligand>
        <name>Mg(2+)</name>
        <dbReference type="ChEBI" id="CHEBI:18420"/>
    </ligand>
</feature>
<dbReference type="GO" id="GO:0004525">
    <property type="term" value="F:ribonuclease III activity"/>
    <property type="evidence" value="ECO:0007669"/>
    <property type="project" value="UniProtKB-UniRule"/>
</dbReference>
<dbReference type="GO" id="GO:0010468">
    <property type="term" value="P:regulation of gene expression"/>
    <property type="evidence" value="ECO:0007669"/>
    <property type="project" value="TreeGrafter"/>
</dbReference>
<dbReference type="PATRIC" id="fig|1123500.6.peg.978"/>
<keyword evidence="7 12" id="KW-0699">rRNA-binding</keyword>
<comment type="catalytic activity">
    <reaction evidence="1 12">
        <text>Endonucleolytic cleavage to 5'-phosphomonoester.</text>
        <dbReference type="EC" id="3.1.26.3"/>
    </reaction>
</comment>
<evidence type="ECO:0000256" key="11">
    <source>
        <dbReference type="ARBA" id="ARBA00022884"/>
    </source>
</evidence>
<feature type="active site" evidence="12">
    <location>
        <position position="52"/>
    </location>
</feature>
<dbReference type="SUPFAM" id="SSF69065">
    <property type="entry name" value="RNase III domain-like"/>
    <property type="match status" value="1"/>
</dbReference>
<evidence type="ECO:0000256" key="2">
    <source>
        <dbReference type="ARBA" id="ARBA00010183"/>
    </source>
</evidence>
<evidence type="ECO:0000256" key="6">
    <source>
        <dbReference type="ARBA" id="ARBA00022723"/>
    </source>
</evidence>
<dbReference type="InterPro" id="IPR000999">
    <property type="entry name" value="RNase_III_dom"/>
</dbReference>
<dbReference type="EC" id="3.1.26.3" evidence="12"/>
<evidence type="ECO:0000256" key="12">
    <source>
        <dbReference type="HAMAP-Rule" id="MF_00104"/>
    </source>
</evidence>
<dbReference type="STRING" id="1123500.GCA_000420365_01024"/>
<dbReference type="Pfam" id="PF14622">
    <property type="entry name" value="Ribonucleas_3_3"/>
    <property type="match status" value="1"/>
</dbReference>
<name>A0A0R2FZS4_9LACO</name>
<dbReference type="NCBIfam" id="TIGR02191">
    <property type="entry name" value="RNaseIII"/>
    <property type="match status" value="1"/>
</dbReference>
<keyword evidence="12" id="KW-0819">tRNA processing</keyword>
<reference evidence="15 16" key="1">
    <citation type="journal article" date="2015" name="Genome Announc.">
        <title>Expanding the biotechnology potential of lactobacilli through comparative genomics of 213 strains and associated genera.</title>
        <authorList>
            <person name="Sun Z."/>
            <person name="Harris H.M."/>
            <person name="McCann A."/>
            <person name="Guo C."/>
            <person name="Argimon S."/>
            <person name="Zhang W."/>
            <person name="Yang X."/>
            <person name="Jeffery I.B."/>
            <person name="Cooney J.C."/>
            <person name="Kagawa T.F."/>
            <person name="Liu W."/>
            <person name="Song Y."/>
            <person name="Salvetti E."/>
            <person name="Wrobel A."/>
            <person name="Rasinkangas P."/>
            <person name="Parkhill J."/>
            <person name="Rea M.C."/>
            <person name="O'Sullivan O."/>
            <person name="Ritari J."/>
            <person name="Douillard F.P."/>
            <person name="Paul Ross R."/>
            <person name="Yang R."/>
            <person name="Briner A.E."/>
            <person name="Felis G.E."/>
            <person name="de Vos W.M."/>
            <person name="Barrangou R."/>
            <person name="Klaenhammer T.R."/>
            <person name="Caufield P.W."/>
            <person name="Cui Y."/>
            <person name="Zhang H."/>
            <person name="O'Toole P.W."/>
        </authorList>
    </citation>
    <scope>NUCLEOTIDE SEQUENCE [LARGE SCALE GENOMIC DNA]</scope>
    <source>
        <strain evidence="15 16">DSM 20190</strain>
    </source>
</reference>
<keyword evidence="6 12" id="KW-0479">Metal-binding</keyword>
<feature type="domain" description="DRBM" evidence="13">
    <location>
        <begin position="161"/>
        <end position="231"/>
    </location>
</feature>
<keyword evidence="5 12" id="KW-0540">Nuclease</keyword>
<dbReference type="OrthoDB" id="9805026at2"/>
<keyword evidence="10 12" id="KW-0460">Magnesium</keyword>
<evidence type="ECO:0000256" key="8">
    <source>
        <dbReference type="ARBA" id="ARBA00022759"/>
    </source>
</evidence>
<dbReference type="SMART" id="SM00358">
    <property type="entry name" value="DSRM"/>
    <property type="match status" value="1"/>
</dbReference>
<dbReference type="SUPFAM" id="SSF54768">
    <property type="entry name" value="dsRNA-binding domain-like"/>
    <property type="match status" value="1"/>
</dbReference>
<keyword evidence="8 12" id="KW-0255">Endonuclease</keyword>
<comment type="similarity">
    <text evidence="2">Belongs to the ribonuclease III family.</text>
</comment>